<keyword evidence="3 7" id="KW-0812">Transmembrane</keyword>
<feature type="transmembrane region" description="Helical" evidence="7">
    <location>
        <begin position="9"/>
        <end position="27"/>
    </location>
</feature>
<feature type="transmembrane region" description="Helical" evidence="7">
    <location>
        <begin position="315"/>
        <end position="343"/>
    </location>
</feature>
<evidence type="ECO:0000256" key="3">
    <source>
        <dbReference type="ARBA" id="ARBA00022692"/>
    </source>
</evidence>
<evidence type="ECO:0000256" key="7">
    <source>
        <dbReference type="SAM" id="Phobius"/>
    </source>
</evidence>
<keyword evidence="4 7" id="KW-1133">Transmembrane helix</keyword>
<comment type="similarity">
    <text evidence="2">Belongs to the autoinducer-2 exporter (AI-2E) (TC 2.A.86) family.</text>
</comment>
<organism evidence="8">
    <name type="scientific">Variovorax paradoxus</name>
    <dbReference type="NCBI Taxonomy" id="34073"/>
    <lineage>
        <taxon>Bacteria</taxon>
        <taxon>Pseudomonadati</taxon>
        <taxon>Pseudomonadota</taxon>
        <taxon>Betaproteobacteria</taxon>
        <taxon>Burkholderiales</taxon>
        <taxon>Comamonadaceae</taxon>
        <taxon>Variovorax</taxon>
    </lineage>
</organism>
<dbReference type="RefSeq" id="WP_339093437.1">
    <property type="nucleotide sequence ID" value="NZ_LR743508.1"/>
</dbReference>
<name>A0A679JJT6_VARPD</name>
<feature type="transmembrane region" description="Helical" evidence="7">
    <location>
        <begin position="158"/>
        <end position="176"/>
    </location>
</feature>
<dbReference type="InterPro" id="IPR002549">
    <property type="entry name" value="AI-2E-like"/>
</dbReference>
<evidence type="ECO:0000256" key="6">
    <source>
        <dbReference type="SAM" id="MobiDB-lite"/>
    </source>
</evidence>
<evidence type="ECO:0000256" key="2">
    <source>
        <dbReference type="ARBA" id="ARBA00009773"/>
    </source>
</evidence>
<keyword evidence="5 7" id="KW-0472">Membrane</keyword>
<evidence type="ECO:0000256" key="1">
    <source>
        <dbReference type="ARBA" id="ARBA00004141"/>
    </source>
</evidence>
<sequence length="380" mass="41109">MNSPQLQRGVFLALLAIVTVAFLWVLMPFFGAVLWGVALAILFTPLYKWLLRKMRGKPNAAALSTLAICLFIVILPLAMVGVSLVQEVALVTQNIRSGQINFAAYFQQILDAAPQWLLNLVERFNLGDMAAWQARISTAAGQASQIIASQALAIGQNTFDFIVSFFVMLYLLYFLVRDGAGLSKRMRDALPLAKPHTHYLLNKFTTVIRATVKGNVAVAIAQGTLGGLAFWFLGVQGALLWAVLMAFLSLLPAVGAALIWGPVAIYFLATGHFWQGGVLIFVGVFVIGLVDNILRPVLVGKDTQMPDYIVLMSTIGGMAIFGINGFVIGPVIAALFMAAWSLFADSGNVDNENDPIDPPKTPEAADPAVQAAREARTKRD</sequence>
<dbReference type="GO" id="GO:0016020">
    <property type="term" value="C:membrane"/>
    <property type="evidence" value="ECO:0007669"/>
    <property type="project" value="UniProtKB-SubCell"/>
</dbReference>
<proteinExistence type="inferred from homology"/>
<protein>
    <recommendedName>
        <fullName evidence="9">AI-2E family transporter</fullName>
    </recommendedName>
</protein>
<feature type="transmembrane region" description="Helical" evidence="7">
    <location>
        <begin position="238"/>
        <end position="267"/>
    </location>
</feature>
<feature type="transmembrane region" description="Helical" evidence="7">
    <location>
        <begin position="273"/>
        <end position="294"/>
    </location>
</feature>
<dbReference type="EMBL" id="LR743508">
    <property type="protein sequence ID" value="CAA2109482.1"/>
    <property type="molecule type" value="Genomic_DNA"/>
</dbReference>
<feature type="region of interest" description="Disordered" evidence="6">
    <location>
        <begin position="351"/>
        <end position="380"/>
    </location>
</feature>
<feature type="transmembrane region" description="Helical" evidence="7">
    <location>
        <begin position="33"/>
        <end position="51"/>
    </location>
</feature>
<dbReference type="AlphaFoldDB" id="A0A679JJT6"/>
<gene>
    <name evidence="8" type="ORF">VVAX_05753</name>
</gene>
<evidence type="ECO:0000256" key="5">
    <source>
        <dbReference type="ARBA" id="ARBA00023136"/>
    </source>
</evidence>
<dbReference type="Pfam" id="PF01594">
    <property type="entry name" value="AI-2E_transport"/>
    <property type="match status" value="1"/>
</dbReference>
<reference evidence="8" key="1">
    <citation type="submission" date="2019-12" db="EMBL/GenBank/DDBJ databases">
        <authorList>
            <person name="Cremers G."/>
        </authorList>
    </citation>
    <scope>NUCLEOTIDE SEQUENCE</scope>
    <source>
        <strain evidence="8">Vvax</strain>
    </source>
</reference>
<evidence type="ECO:0000313" key="8">
    <source>
        <dbReference type="EMBL" id="CAA2109482.1"/>
    </source>
</evidence>
<dbReference type="PANTHER" id="PTHR21716:SF4">
    <property type="entry name" value="TRANSMEMBRANE PROTEIN 245"/>
    <property type="match status" value="1"/>
</dbReference>
<comment type="subcellular location">
    <subcellularLocation>
        <location evidence="1">Membrane</location>
        <topology evidence="1">Multi-pass membrane protein</topology>
    </subcellularLocation>
</comment>
<accession>A0A679JJT6</accession>
<feature type="transmembrane region" description="Helical" evidence="7">
    <location>
        <begin position="63"/>
        <end position="85"/>
    </location>
</feature>
<evidence type="ECO:0000256" key="4">
    <source>
        <dbReference type="ARBA" id="ARBA00022989"/>
    </source>
</evidence>
<dbReference type="PANTHER" id="PTHR21716">
    <property type="entry name" value="TRANSMEMBRANE PROTEIN"/>
    <property type="match status" value="1"/>
</dbReference>
<evidence type="ECO:0008006" key="9">
    <source>
        <dbReference type="Google" id="ProtNLM"/>
    </source>
</evidence>